<name>A0A5C6E7X9_9BACT</name>
<evidence type="ECO:0000313" key="1">
    <source>
        <dbReference type="EMBL" id="TWU43576.1"/>
    </source>
</evidence>
<comment type="caution">
    <text evidence="1">The sequence shown here is derived from an EMBL/GenBank/DDBJ whole genome shotgun (WGS) entry which is preliminary data.</text>
</comment>
<accession>A0A5C6E7X9</accession>
<organism evidence="1 2">
    <name type="scientific">Rubripirellula tenax</name>
    <dbReference type="NCBI Taxonomy" id="2528015"/>
    <lineage>
        <taxon>Bacteria</taxon>
        <taxon>Pseudomonadati</taxon>
        <taxon>Planctomycetota</taxon>
        <taxon>Planctomycetia</taxon>
        <taxon>Pirellulales</taxon>
        <taxon>Pirellulaceae</taxon>
        <taxon>Rubripirellula</taxon>
    </lineage>
</organism>
<dbReference type="AlphaFoldDB" id="A0A5C6E7X9"/>
<evidence type="ECO:0000313" key="2">
    <source>
        <dbReference type="Proteomes" id="UP000318288"/>
    </source>
</evidence>
<reference evidence="1 2" key="1">
    <citation type="submission" date="2019-02" db="EMBL/GenBank/DDBJ databases">
        <title>Deep-cultivation of Planctomycetes and their phenomic and genomic characterization uncovers novel biology.</title>
        <authorList>
            <person name="Wiegand S."/>
            <person name="Jogler M."/>
            <person name="Boedeker C."/>
            <person name="Pinto D."/>
            <person name="Vollmers J."/>
            <person name="Rivas-Marin E."/>
            <person name="Kohn T."/>
            <person name="Peeters S.H."/>
            <person name="Heuer A."/>
            <person name="Rast P."/>
            <person name="Oberbeckmann S."/>
            <person name="Bunk B."/>
            <person name="Jeske O."/>
            <person name="Meyerdierks A."/>
            <person name="Storesund J.E."/>
            <person name="Kallscheuer N."/>
            <person name="Luecker S."/>
            <person name="Lage O.M."/>
            <person name="Pohl T."/>
            <person name="Merkel B.J."/>
            <person name="Hornburger P."/>
            <person name="Mueller R.-W."/>
            <person name="Bruemmer F."/>
            <person name="Labrenz M."/>
            <person name="Spormann A.M."/>
            <person name="Op Den Camp H."/>
            <person name="Overmann J."/>
            <person name="Amann R."/>
            <person name="Jetten M.S.M."/>
            <person name="Mascher T."/>
            <person name="Medema M.H."/>
            <person name="Devos D.P."/>
            <person name="Kaster A.-K."/>
            <person name="Ovreas L."/>
            <person name="Rohde M."/>
            <person name="Galperin M.Y."/>
            <person name="Jogler C."/>
        </authorList>
    </citation>
    <scope>NUCLEOTIDE SEQUENCE [LARGE SCALE GENOMIC DNA]</scope>
    <source>
        <strain evidence="1 2">Poly51</strain>
    </source>
</reference>
<keyword evidence="2" id="KW-1185">Reference proteome</keyword>
<dbReference type="Proteomes" id="UP000318288">
    <property type="component" value="Unassembled WGS sequence"/>
</dbReference>
<proteinExistence type="predicted"/>
<dbReference type="EMBL" id="SJPW01000020">
    <property type="protein sequence ID" value="TWU43576.1"/>
    <property type="molecule type" value="Genomic_DNA"/>
</dbReference>
<gene>
    <name evidence="1" type="ORF">Poly51_63180</name>
</gene>
<protein>
    <submittedName>
        <fullName evidence="1">Uncharacterized protein</fullName>
    </submittedName>
</protein>
<sequence>MKRFHDLPVVIRSEATEVSGEIVAKCENVITESIAFGSVNEITQQHWFCVDHVLRLTDGPPANVSEIVDVFLRCVGVSSNKGIDLRLCKQFTPRIFCLVDREKVENITILRHENASR</sequence>